<dbReference type="PANTHER" id="PTHR47331:SF5">
    <property type="entry name" value="RIBONUCLEASE H"/>
    <property type="match status" value="1"/>
</dbReference>
<keyword evidence="3" id="KW-1185">Reference proteome</keyword>
<comment type="caution">
    <text evidence="2">The sequence shown here is derived from an EMBL/GenBank/DDBJ whole genome shotgun (WGS) entry which is preliminary data.</text>
</comment>
<evidence type="ECO:0000313" key="3">
    <source>
        <dbReference type="Proteomes" id="UP000499080"/>
    </source>
</evidence>
<gene>
    <name evidence="2" type="ORF">AVEN_58581_1</name>
</gene>
<dbReference type="InterPro" id="IPR040676">
    <property type="entry name" value="DUF5641"/>
</dbReference>
<protein>
    <recommendedName>
        <fullName evidence="1">DUF5641 domain-containing protein</fullName>
    </recommendedName>
</protein>
<proteinExistence type="predicted"/>
<organism evidence="2 3">
    <name type="scientific">Araneus ventricosus</name>
    <name type="common">Orbweaver spider</name>
    <name type="synonym">Epeira ventricosa</name>
    <dbReference type="NCBI Taxonomy" id="182803"/>
    <lineage>
        <taxon>Eukaryota</taxon>
        <taxon>Metazoa</taxon>
        <taxon>Ecdysozoa</taxon>
        <taxon>Arthropoda</taxon>
        <taxon>Chelicerata</taxon>
        <taxon>Arachnida</taxon>
        <taxon>Araneae</taxon>
        <taxon>Araneomorphae</taxon>
        <taxon>Entelegynae</taxon>
        <taxon>Araneoidea</taxon>
        <taxon>Araneidae</taxon>
        <taxon>Araneus</taxon>
    </lineage>
</organism>
<name>A0A4Y2GWR2_ARAVE</name>
<evidence type="ECO:0000259" key="1">
    <source>
        <dbReference type="Pfam" id="PF18701"/>
    </source>
</evidence>
<sequence>MKECFWTRWIRDVLHHIQSRSKWQQHRSSLKKGDIVIIQADHLPPLAYLMARILELISGSDGIPRVANLNTATGLARRVINRLIRLPVHRCRHFAPRRMEIQDIAKRGRTQLTELGTLFLLWLLSLLYCYTRSDVCKCS</sequence>
<dbReference type="Pfam" id="PF18701">
    <property type="entry name" value="DUF5641"/>
    <property type="match status" value="1"/>
</dbReference>
<dbReference type="OrthoDB" id="8052806at2759"/>
<dbReference type="EMBL" id="BGPR01001586">
    <property type="protein sequence ID" value="GBM57265.1"/>
    <property type="molecule type" value="Genomic_DNA"/>
</dbReference>
<feature type="domain" description="DUF5641" evidence="1">
    <location>
        <begin position="1"/>
        <end position="86"/>
    </location>
</feature>
<dbReference type="PANTHER" id="PTHR47331">
    <property type="entry name" value="PHD-TYPE DOMAIN-CONTAINING PROTEIN"/>
    <property type="match status" value="1"/>
</dbReference>
<dbReference type="Proteomes" id="UP000499080">
    <property type="component" value="Unassembled WGS sequence"/>
</dbReference>
<dbReference type="AlphaFoldDB" id="A0A4Y2GWR2"/>
<reference evidence="2 3" key="1">
    <citation type="journal article" date="2019" name="Sci. Rep.">
        <title>Orb-weaving spider Araneus ventricosus genome elucidates the spidroin gene catalogue.</title>
        <authorList>
            <person name="Kono N."/>
            <person name="Nakamura H."/>
            <person name="Ohtoshi R."/>
            <person name="Moran D.A.P."/>
            <person name="Shinohara A."/>
            <person name="Yoshida Y."/>
            <person name="Fujiwara M."/>
            <person name="Mori M."/>
            <person name="Tomita M."/>
            <person name="Arakawa K."/>
        </authorList>
    </citation>
    <scope>NUCLEOTIDE SEQUENCE [LARGE SCALE GENOMIC DNA]</scope>
</reference>
<accession>A0A4Y2GWR2</accession>
<evidence type="ECO:0000313" key="2">
    <source>
        <dbReference type="EMBL" id="GBM57265.1"/>
    </source>
</evidence>